<proteinExistence type="predicted"/>
<keyword evidence="2" id="KW-1185">Reference proteome</keyword>
<comment type="caution">
    <text evidence="1">The sequence shown here is derived from an EMBL/GenBank/DDBJ whole genome shotgun (WGS) entry which is preliminary data.</text>
</comment>
<dbReference type="Proteomes" id="UP001501195">
    <property type="component" value="Unassembled WGS sequence"/>
</dbReference>
<gene>
    <name evidence="1" type="ORF">GCM10023225_12950</name>
</gene>
<protein>
    <submittedName>
        <fullName evidence="1">Uncharacterized protein</fullName>
    </submittedName>
</protein>
<accession>A0ABP9HK75</accession>
<evidence type="ECO:0000313" key="2">
    <source>
        <dbReference type="Proteomes" id="UP001501195"/>
    </source>
</evidence>
<dbReference type="RefSeq" id="WP_345711596.1">
    <property type="nucleotide sequence ID" value="NZ_BAABIL010000168.1"/>
</dbReference>
<name>A0ABP9HK75_9ACTN</name>
<reference evidence="2" key="1">
    <citation type="journal article" date="2019" name="Int. J. Syst. Evol. Microbiol.">
        <title>The Global Catalogue of Microorganisms (GCM) 10K type strain sequencing project: providing services to taxonomists for standard genome sequencing and annotation.</title>
        <authorList>
            <consortium name="The Broad Institute Genomics Platform"/>
            <consortium name="The Broad Institute Genome Sequencing Center for Infectious Disease"/>
            <person name="Wu L."/>
            <person name="Ma J."/>
        </authorList>
    </citation>
    <scope>NUCLEOTIDE SEQUENCE [LARGE SCALE GENOMIC DNA]</scope>
    <source>
        <strain evidence="2">JCM 18126</strain>
    </source>
</reference>
<dbReference type="EMBL" id="BAABIL010000168">
    <property type="protein sequence ID" value="GAA4972844.1"/>
    <property type="molecule type" value="Genomic_DNA"/>
</dbReference>
<organism evidence="1 2">
    <name type="scientific">Kineococcus glutinatus</name>
    <dbReference type="NCBI Taxonomy" id="1070872"/>
    <lineage>
        <taxon>Bacteria</taxon>
        <taxon>Bacillati</taxon>
        <taxon>Actinomycetota</taxon>
        <taxon>Actinomycetes</taxon>
        <taxon>Kineosporiales</taxon>
        <taxon>Kineosporiaceae</taxon>
        <taxon>Kineococcus</taxon>
    </lineage>
</organism>
<sequence length="114" mass="12214">MNTATAGVVEQTHAVDPHSPAWLARHLVAAWTLAAMAPDVPVTAITVCSYEYDAADSVLSYTLRSWAEAEALCSAWDVPAPAEVEMVNGTAILHRCTTYGAVTLAWQEESPNAR</sequence>
<evidence type="ECO:0000313" key="1">
    <source>
        <dbReference type="EMBL" id="GAA4972844.1"/>
    </source>
</evidence>